<keyword evidence="2" id="KW-0472">Membrane</keyword>
<dbReference type="eggNOG" id="COG1470">
    <property type="taxonomic scope" value="Bacteria"/>
</dbReference>
<dbReference type="RefSeq" id="WP_013226660.1">
    <property type="nucleotide sequence ID" value="NC_014318.1"/>
</dbReference>
<dbReference type="InterPro" id="IPR013783">
    <property type="entry name" value="Ig-like_fold"/>
</dbReference>
<sequence>MGATATLSEAGLVAEPGQETSCTVTVRNAGQVVDQFAIDVVGDASGWATAEPATVNLMPGETGTVTVRFAPPRSSDVPAGTIPFGVRVFSSEDPAGSVVEEGTVELGAFTEVTAEIVPAKVEGSSKADFEVAVDNRGNRPVAVELSPLDPEDELDFRLERDRAELAPGTAAFIRMRTRPRKRFLRGQPVRHRFQVFVVADGAEPLKTEGTMVQRQLLPKWLLPVLAALLILLLALVTLWFTVLRPAVKSAAREAAEEQNHEIVKAAQDAGAGADQAKKNADQAKQNSEQAMKAVGLTPPGDASAAPGTGAGPGTPPPTRVSNAAADGTPTDFRVAADAKTDSNVNRFAEFPYTLPDATKTLVITDLILQNPRGDAGTLRLLRDSGGTKTVLLEVGLSNFRDLDHHWLQAWRFQPGDKIVLAVSCQNPADRGHCTPSVSFSGRVE</sequence>
<dbReference type="Proteomes" id="UP000000328">
    <property type="component" value="Chromosome"/>
</dbReference>
<evidence type="ECO:0000259" key="3">
    <source>
        <dbReference type="Pfam" id="PF22067"/>
    </source>
</evidence>
<evidence type="ECO:0000256" key="2">
    <source>
        <dbReference type="SAM" id="Phobius"/>
    </source>
</evidence>
<dbReference type="InterPro" id="IPR054089">
    <property type="entry name" value="Cep192-like_D3"/>
</dbReference>
<dbReference type="PATRIC" id="fig|749927.5.peg.4995"/>
<proteinExistence type="predicted"/>
<dbReference type="HOGENOM" id="CLU_616642_0_0_11"/>
<evidence type="ECO:0000313" key="4">
    <source>
        <dbReference type="EMBL" id="ADJ46594.1"/>
    </source>
</evidence>
<gene>
    <name evidence="4" type="ordered locus">AMED_4828</name>
</gene>
<dbReference type="OrthoDB" id="3444343at2"/>
<dbReference type="AlphaFoldDB" id="A0A0H3DAM2"/>
<feature type="compositionally biased region" description="Low complexity" evidence="1">
    <location>
        <begin position="297"/>
        <end position="307"/>
    </location>
</feature>
<keyword evidence="2" id="KW-0812">Transmembrane</keyword>
<dbReference type="GeneID" id="92872542"/>
<reference evidence="4 5" key="1">
    <citation type="journal article" date="2010" name="Cell Res.">
        <title>Complete genome sequence of the rifamycin SV-producing Amycolatopsis mediterranei U32 revealed its genetic characteristics in phylogeny and metabolism.</title>
        <authorList>
            <person name="Zhao W."/>
            <person name="Zhong Y."/>
            <person name="Yuan H."/>
            <person name="Wang J."/>
            <person name="Zheng H."/>
            <person name="Wang Y."/>
            <person name="Cen X."/>
            <person name="Xu F."/>
            <person name="Bai J."/>
            <person name="Han X."/>
            <person name="Lu G."/>
            <person name="Zhu Y."/>
            <person name="Shao Z."/>
            <person name="Yan H."/>
            <person name="Li C."/>
            <person name="Peng N."/>
            <person name="Zhang Z."/>
            <person name="Zhang Y."/>
            <person name="Lin W."/>
            <person name="Fan Y."/>
            <person name="Qin Z."/>
            <person name="Hu Y."/>
            <person name="Zhu B."/>
            <person name="Wang S."/>
            <person name="Ding X."/>
            <person name="Zhao G.P."/>
        </authorList>
    </citation>
    <scope>NUCLEOTIDE SEQUENCE [LARGE SCALE GENOMIC DNA]</scope>
    <source>
        <strain evidence="5">U-32</strain>
    </source>
</reference>
<protein>
    <recommendedName>
        <fullName evidence="3">Cep192-like domain-containing protein</fullName>
    </recommendedName>
</protein>
<dbReference type="Gene3D" id="2.60.40.10">
    <property type="entry name" value="Immunoglobulins"/>
    <property type="match status" value="1"/>
</dbReference>
<feature type="region of interest" description="Disordered" evidence="1">
    <location>
        <begin position="294"/>
        <end position="327"/>
    </location>
</feature>
<dbReference type="Pfam" id="PF22067">
    <property type="entry name" value="Cep192_D3"/>
    <property type="match status" value="1"/>
</dbReference>
<accession>A0A0H3DAM2</accession>
<dbReference type="GO" id="GO:0005975">
    <property type="term" value="P:carbohydrate metabolic process"/>
    <property type="evidence" value="ECO:0007669"/>
    <property type="project" value="UniProtKB-ARBA"/>
</dbReference>
<keyword evidence="2" id="KW-1133">Transmembrane helix</keyword>
<dbReference type="EMBL" id="CP002000">
    <property type="protein sequence ID" value="ADJ46594.1"/>
    <property type="molecule type" value="Genomic_DNA"/>
</dbReference>
<feature type="region of interest" description="Disordered" evidence="1">
    <location>
        <begin position="268"/>
        <end position="287"/>
    </location>
</feature>
<organism evidence="4 5">
    <name type="scientific">Amycolatopsis mediterranei (strain U-32)</name>
    <dbReference type="NCBI Taxonomy" id="749927"/>
    <lineage>
        <taxon>Bacteria</taxon>
        <taxon>Bacillati</taxon>
        <taxon>Actinomycetota</taxon>
        <taxon>Actinomycetes</taxon>
        <taxon>Pseudonocardiales</taxon>
        <taxon>Pseudonocardiaceae</taxon>
        <taxon>Amycolatopsis</taxon>
    </lineage>
</organism>
<name>A0A0H3DAM2_AMYMU</name>
<evidence type="ECO:0000313" key="5">
    <source>
        <dbReference type="Proteomes" id="UP000000328"/>
    </source>
</evidence>
<evidence type="ECO:0000256" key="1">
    <source>
        <dbReference type="SAM" id="MobiDB-lite"/>
    </source>
</evidence>
<feature type="transmembrane region" description="Helical" evidence="2">
    <location>
        <begin position="220"/>
        <end position="242"/>
    </location>
</feature>
<feature type="domain" description="Cep192-like" evidence="3">
    <location>
        <begin position="6"/>
        <end position="74"/>
    </location>
</feature>
<dbReference type="KEGG" id="amd:AMED_4828"/>